<evidence type="ECO:0000313" key="2">
    <source>
        <dbReference type="EMBL" id="SFI98343.1"/>
    </source>
</evidence>
<dbReference type="InterPro" id="IPR005090">
    <property type="entry name" value="RepC_N"/>
</dbReference>
<dbReference type="GeneID" id="98663554"/>
<feature type="domain" description="Plasmid replication protein C N-terminal" evidence="1">
    <location>
        <begin position="11"/>
        <end position="159"/>
    </location>
</feature>
<dbReference type="RefSeq" id="WP_066602931.1">
    <property type="nucleotide sequence ID" value="NZ_FORY01000001.1"/>
</dbReference>
<protein>
    <submittedName>
        <fullName evidence="2">Replication protein C C-terminal region</fullName>
    </submittedName>
</protein>
<dbReference type="AlphaFoldDB" id="A0A1I3MMY6"/>
<proteinExistence type="predicted"/>
<evidence type="ECO:0000259" key="1">
    <source>
        <dbReference type="Pfam" id="PF03428"/>
    </source>
</evidence>
<organism evidence="2 3">
    <name type="scientific">Celeribacter halophilus</name>
    <dbReference type="NCBI Taxonomy" id="576117"/>
    <lineage>
        <taxon>Bacteria</taxon>
        <taxon>Pseudomonadati</taxon>
        <taxon>Pseudomonadota</taxon>
        <taxon>Alphaproteobacteria</taxon>
        <taxon>Rhodobacterales</taxon>
        <taxon>Roseobacteraceae</taxon>
        <taxon>Celeribacter</taxon>
    </lineage>
</organism>
<keyword evidence="3" id="KW-1185">Reference proteome</keyword>
<dbReference type="Proteomes" id="UP000183299">
    <property type="component" value="Unassembled WGS sequence"/>
</dbReference>
<name>A0A1I3MMY6_9RHOB</name>
<dbReference type="STRING" id="576117.SAMN04488138_10175"/>
<dbReference type="OrthoDB" id="7488837at2"/>
<evidence type="ECO:0000313" key="3">
    <source>
        <dbReference type="Proteomes" id="UP000183299"/>
    </source>
</evidence>
<accession>A0A1I3MMY6</accession>
<gene>
    <name evidence="2" type="ORF">SAMN04488138_10175</name>
</gene>
<sequence>MTQHLTHGGLPDGISPFRLKLLLQQAKTSLGLSSGALKYLEFAIDNCQPSDFQQDRICAIWHSLERLAHLFGLSKRQIARIEAELVDAGLIKRTYPERKSRSGDRVAGVIKRAAGINLAPLIEQAEYIRALASRQMQADEESKRLREHIQGLFRQIRDLESVDADEAATSILPRRRPAELSDIKKMKEVAEALEAVLADFSKMDSQPELSVESDENVRLNTNEEKKNKIRIAGKPKGEGRLTTSPAHARLLAGTQMGEYIDLYACGCPTDWTAVIRAAHERAYELGISSRLWRERCTQIGEARTALCLIVADRNSQRDGPYGTKNAAASFVGMARKEARQIAVLDGLVGELTHALLRTGGNP</sequence>
<dbReference type="EMBL" id="FORY01000001">
    <property type="protein sequence ID" value="SFI98343.1"/>
    <property type="molecule type" value="Genomic_DNA"/>
</dbReference>
<reference evidence="2 3" key="1">
    <citation type="submission" date="2016-10" db="EMBL/GenBank/DDBJ databases">
        <authorList>
            <person name="de Groot N.N."/>
        </authorList>
    </citation>
    <scope>NUCLEOTIDE SEQUENCE [LARGE SCALE GENOMIC DNA]</scope>
    <source>
        <strain evidence="2 3">CGMCC 1.8891</strain>
    </source>
</reference>
<dbReference type="Pfam" id="PF03428">
    <property type="entry name" value="RP-C"/>
    <property type="match status" value="1"/>
</dbReference>